<dbReference type="AlphaFoldDB" id="A0A5B2U1K7"/>
<organism evidence="1 2">
    <name type="scientific">Chryseobacterium sediminis</name>
    <dbReference type="NCBI Taxonomy" id="1679494"/>
    <lineage>
        <taxon>Bacteria</taxon>
        <taxon>Pseudomonadati</taxon>
        <taxon>Bacteroidota</taxon>
        <taxon>Flavobacteriia</taxon>
        <taxon>Flavobacteriales</taxon>
        <taxon>Weeksellaceae</taxon>
        <taxon>Chryseobacterium group</taxon>
        <taxon>Chryseobacterium</taxon>
    </lineage>
</organism>
<sequence length="217" mass="25102">MRNLVFLLVCIIVGNISCKKNSIEHNFEKHSQDTIESQYETLYFDADNIKDKAAIKAKQNAERSSFILSIYLSSLNKTAEIPILNNSILYNNAESDYYLSDPIIKNKIITIRVDYADLVTKPNISGERKNLIEKIKFRFDTKNKKIQVIGYDLSYTKAKKNYSKSFNFITGKFYSTSSFNSKKEEASGWASELQNIYIENLNRDFFNKLLLHGNEIE</sequence>
<dbReference type="EMBL" id="VUNZ01000003">
    <property type="protein sequence ID" value="KAA2220362.1"/>
    <property type="molecule type" value="Genomic_DNA"/>
</dbReference>
<comment type="caution">
    <text evidence="1">The sequence shown here is derived from an EMBL/GenBank/DDBJ whole genome shotgun (WGS) entry which is preliminary data.</text>
</comment>
<accession>A0A5B2U1K7</accession>
<evidence type="ECO:0000313" key="2">
    <source>
        <dbReference type="Proteomes" id="UP000323082"/>
    </source>
</evidence>
<evidence type="ECO:0000313" key="1">
    <source>
        <dbReference type="EMBL" id="KAA2220362.1"/>
    </source>
</evidence>
<dbReference type="Proteomes" id="UP000323082">
    <property type="component" value="Unassembled WGS sequence"/>
</dbReference>
<name>A0A5B2U1K7_9FLAO</name>
<proteinExistence type="predicted"/>
<gene>
    <name evidence="1" type="ORF">FW780_15900</name>
</gene>
<dbReference type="RefSeq" id="WP_149834532.1">
    <property type="nucleotide sequence ID" value="NZ_VUNZ01000003.1"/>
</dbReference>
<reference evidence="1 2" key="1">
    <citation type="journal article" date="2015" name="Int. J. Syst. Evol. Microbiol.">
        <title>Chryseobacterium sediminis sp. nov., isolated from a river sediment.</title>
        <authorList>
            <person name="Kampfer P."/>
            <person name="Busse H.J."/>
            <person name="McInroy J.A."/>
            <person name="Glaeser S.P."/>
        </authorList>
    </citation>
    <scope>NUCLEOTIDE SEQUENCE [LARGE SCALE GENOMIC DNA]</scope>
    <source>
        <strain evidence="1 2">IMT-174</strain>
    </source>
</reference>
<dbReference type="OrthoDB" id="1250536at2"/>
<protein>
    <submittedName>
        <fullName evidence="1">Uncharacterized protein</fullName>
    </submittedName>
</protein>